<gene>
    <name evidence="1" type="ORF">SAMN05661091_3431</name>
</gene>
<protein>
    <submittedName>
        <fullName evidence="1">Uncharacterized protein</fullName>
    </submittedName>
</protein>
<dbReference type="Proteomes" id="UP000192940">
    <property type="component" value="Chromosome I"/>
</dbReference>
<dbReference type="AlphaFoldDB" id="A0A1X7HII4"/>
<dbReference type="STRING" id="1313296.SAMN05661091_3431"/>
<evidence type="ECO:0000313" key="1">
    <source>
        <dbReference type="EMBL" id="SMF86578.1"/>
    </source>
</evidence>
<sequence>MEGIKKLESSVEQSHNTVSGDIVGRDKFIIQTVMGSKARGAIRLEEDFFIASDEDNSTLLRKLKDGKTNGLTKTRAITSKLNSLKIIFQLNKSEEGKRILADIYENLLTCISKVTMPMEDGELLKYKSDDIFSQFPALISKYEDIIEIDEAFLEGLLYIATSNCAIRWKVE</sequence>
<name>A0A1X7HII4_9BACL</name>
<organism evidence="1 2">
    <name type="scientific">Paenibacillus uliginis N3/975</name>
    <dbReference type="NCBI Taxonomy" id="1313296"/>
    <lineage>
        <taxon>Bacteria</taxon>
        <taxon>Bacillati</taxon>
        <taxon>Bacillota</taxon>
        <taxon>Bacilli</taxon>
        <taxon>Bacillales</taxon>
        <taxon>Paenibacillaceae</taxon>
        <taxon>Paenibacillus</taxon>
    </lineage>
</organism>
<accession>A0A1X7HII4</accession>
<dbReference type="EMBL" id="LT840184">
    <property type="protein sequence ID" value="SMF86578.1"/>
    <property type="molecule type" value="Genomic_DNA"/>
</dbReference>
<keyword evidence="2" id="KW-1185">Reference proteome</keyword>
<reference evidence="1 2" key="1">
    <citation type="submission" date="2017-04" db="EMBL/GenBank/DDBJ databases">
        <authorList>
            <person name="Afonso C.L."/>
            <person name="Miller P.J."/>
            <person name="Scott M.A."/>
            <person name="Spackman E."/>
            <person name="Goraichik I."/>
            <person name="Dimitrov K.M."/>
            <person name="Suarez D.L."/>
            <person name="Swayne D.E."/>
        </authorList>
    </citation>
    <scope>NUCLEOTIDE SEQUENCE [LARGE SCALE GENOMIC DNA]</scope>
    <source>
        <strain evidence="1 2">N3/975</strain>
    </source>
</reference>
<proteinExistence type="predicted"/>
<evidence type="ECO:0000313" key="2">
    <source>
        <dbReference type="Proteomes" id="UP000192940"/>
    </source>
</evidence>